<evidence type="ECO:0000313" key="3">
    <source>
        <dbReference type="EMBL" id="SBT08488.1"/>
    </source>
</evidence>
<dbReference type="PANTHER" id="PTHR37946">
    <property type="entry name" value="SLL1969 PROTEIN"/>
    <property type="match status" value="1"/>
</dbReference>
<reference evidence="4" key="1">
    <citation type="submission" date="2016-06" db="EMBL/GenBank/DDBJ databases">
        <authorList>
            <person name="McIlroy S.J."/>
            <person name="Karst S.M."/>
            <person name="Albertsen M."/>
        </authorList>
    </citation>
    <scope>NUCLEOTIDE SEQUENCE [LARGE SCALE GENOMIC DNA]</scope>
</reference>
<gene>
    <name evidence="3" type="ORF">ACCAA_570080</name>
</gene>
<dbReference type="SUPFAM" id="SSF53474">
    <property type="entry name" value="alpha/beta-Hydrolases"/>
    <property type="match status" value="2"/>
</dbReference>
<dbReference type="RefSeq" id="WP_186408297.1">
    <property type="nucleotide sequence ID" value="NZ_FLQX01000135.1"/>
</dbReference>
<dbReference type="PANTHER" id="PTHR37946:SF1">
    <property type="entry name" value="SLL1969 PROTEIN"/>
    <property type="match status" value="1"/>
</dbReference>
<evidence type="ECO:0000259" key="2">
    <source>
        <dbReference type="Pfam" id="PF24096"/>
    </source>
</evidence>
<evidence type="ECO:0000259" key="1">
    <source>
        <dbReference type="Pfam" id="PF12770"/>
    </source>
</evidence>
<proteinExistence type="predicted"/>
<dbReference type="InterPro" id="IPR029058">
    <property type="entry name" value="AB_hydrolase_fold"/>
</dbReference>
<dbReference type="EMBL" id="FLQX01000135">
    <property type="protein sequence ID" value="SBT08488.1"/>
    <property type="molecule type" value="Genomic_DNA"/>
</dbReference>
<feature type="domain" description="DUF7379" evidence="2">
    <location>
        <begin position="185"/>
        <end position="267"/>
    </location>
</feature>
<feature type="domain" description="CHAT" evidence="1">
    <location>
        <begin position="1222"/>
        <end position="1517"/>
    </location>
</feature>
<dbReference type="Pfam" id="PF20308">
    <property type="entry name" value="TPR-S"/>
    <property type="match status" value="1"/>
</dbReference>
<dbReference type="Pfam" id="PF24096">
    <property type="entry name" value="DUF7379"/>
    <property type="match status" value="1"/>
</dbReference>
<dbReference type="Proteomes" id="UP000199169">
    <property type="component" value="Unassembled WGS sequence"/>
</dbReference>
<organism evidence="3 4">
    <name type="scientific">Candidatus Accumulibacter aalborgensis</name>
    <dbReference type="NCBI Taxonomy" id="1860102"/>
    <lineage>
        <taxon>Bacteria</taxon>
        <taxon>Pseudomonadati</taxon>
        <taxon>Pseudomonadota</taxon>
        <taxon>Betaproteobacteria</taxon>
        <taxon>Candidatus Accumulibacter</taxon>
    </lineage>
</organism>
<evidence type="ECO:0000313" key="4">
    <source>
        <dbReference type="Proteomes" id="UP000199169"/>
    </source>
</evidence>
<protein>
    <submittedName>
        <fullName evidence="3">Uncharacterized protein</fullName>
    </submittedName>
</protein>
<dbReference type="InterPro" id="IPR046880">
    <property type="entry name" value="TPR-S"/>
</dbReference>
<dbReference type="Pfam" id="PF12770">
    <property type="entry name" value="CHAT"/>
    <property type="match status" value="1"/>
</dbReference>
<dbReference type="STRING" id="1860102.ACCAA_570080"/>
<keyword evidence="4" id="KW-1185">Reference proteome</keyword>
<dbReference type="InterPro" id="IPR024983">
    <property type="entry name" value="CHAT_dom"/>
</dbReference>
<dbReference type="Gene3D" id="3.40.50.1820">
    <property type="entry name" value="alpha/beta hydrolase"/>
    <property type="match status" value="1"/>
</dbReference>
<accession>A0A1A8XWU7</accession>
<name>A0A1A8XWU7_9PROT</name>
<sequence length="1874" mass="202026">MSANQKKNTLRLNGKESTRPGLWLAGLGRDAGLFGMVSEAKAFDLVPSGRRGGMESPIDTEIPDDALVEVEFDNGARFWTTGKDLRDRLIPPAQRNARALLADDDAPWTLPDSLDIPSGRRGLIGKLTLKALRWVGFDPVKAGRDVTIEFAQTRSVPTEGLFRLGDDGVVGAPLTEPIPDGGPVLILLHGTASSTRGSFSKFWLRQGENWSTLRKRFGERIYALEHWTLTRSPIDNALALARLLPAKASVSFISHSRGGLVGELLCLDPQTIDLGGAIARLDAQQATSSADKEAIAQQITDFKALMAELGKRPELRIERFARVACPVLGTSLAGDKLDNWGSLLVLAAIADEMMRSDKRGFAIDDLAGPLVKLGLDTLGETVAGILASRKKASELPGLLAMMPGSAVVALINASPGRGELYAVAGDAEPAEGDWLADIRFWLADRFYERDHDLVVDTRAMLDGPQRAARPDGARCKVMFRSGSDVNHFSYFGNADSARAVAAALTFAPEADSLFRNYYGTWPLGDPAADGTRGLFGPRPVDDPALRDARGIVVIVPGLCGSELKQGSREIWANLLALAGGAFTEDLDISNGNINPGGPLVDSYLALANALRQRGYRVAMHGYDWRKPIVDAVGGLNKALTGALADGKEVGKPVHAIVHSMGGVLIRAALASDPGLWTAWSSQPGEPRVVMLGTPNKGSHAVTLLLTGRDKFFRQLSFLDLRHSQAELLKTAIQFQGVLELLPVDPNENGDEIRRAETWTSFKQGDAGADWPEPPADVLARSRTVWDDLAKHDPLIGDERLIYVAGIAPQTPVKARVIDGRFELLSTPAGDGRVPWASGIPQVCADKGRVYYVDAVHGDLPKTREAFEGYIDLIERGRTDRLPASPHLPRGASAEALTPYDTGDAAAALYPTRGDLLAAATGGSATPPSRRTRRDTWQARVRVRHGDLLYADSSLLVGHGWGANTLEYAEKLLDQALGGRLQKRVDAGLHPGALGTYAFFRKHADEPFTHGAIVIGMGRIGQLSSGQLSLAVSRAVAAYAIEELEWRQSGGTEPLADPLSLAVSALLIGAGVGELTLQDSVAAILRGHRDARHRLREAGLESRVRLDTLDFIEILEDRAIQALHAARDAVEFDAALRPAYFVEDKLTPHKGARRRAYASSEEGLWQRIAISTVGADQGLDPKLLFDAYGDLARAERMVNAVPLQDIERFTQSLITTEQDQEQVGSALFELLVPNWLKDQAPDRRRAQLVLDKTAASFPWELLRDRATEHDSDGSKPLSVRSGLIRQLSTGTFRQNVRRPTGFNALVVGDPDSGEWSRYLPRLDGARTEAQRVANRLGEAGYGGPAPLIGADARSILLELYREDWRVLHLSGHGVYLEDIPATASIPARKQATGMVIGGGNLLTPAHIEQMRVVPDFVFLNCCTLGRIESDRQLPQGARPGNPQLAANLATQLIEIGVRGVIAAGWKVLDDAALLFADTFYKQFLAGKSFGDAVLDARGETFERYPSSNTWGAYQCYGDPGFVLQRKSPASDNRSGPTEYRYVSASEALCELERLALRASSDRQIDAAMAGTLKNHANPLLALCEQRGWIAQGNVLEGFARVMGEYAEHDKAIAFYRRALAAPDGSASRKAEEQLANMLTRSAQRVAAARDKAAGEAALALLDEAEAVLGLGSARRYANPERCSLLGAIGKRRLACALQCGTDWPPAELLQTLGTIQTSYAEAERLAVETGVPRYYPGLNADQAAALRLLAGDLDEAARAATEASLAAIDAELGPDFRPTDFWGRAAPSDLALAHWLFDVASGKEGDDLTAKIVADSYKALMTAHASERERESVVSTLYVLKLAATRIAGLSSVKEKGPAKKAKAGLAAIHEAIAS</sequence>
<dbReference type="InterPro" id="IPR055803">
    <property type="entry name" value="DUF7379"/>
</dbReference>